<evidence type="ECO:0000256" key="5">
    <source>
        <dbReference type="ARBA" id="ARBA00022821"/>
    </source>
</evidence>
<dbReference type="Gene3D" id="1.20.5.4130">
    <property type="match status" value="1"/>
</dbReference>
<evidence type="ECO:0000256" key="3">
    <source>
        <dbReference type="ARBA" id="ARBA00022737"/>
    </source>
</evidence>
<keyword evidence="6" id="KW-0067">ATP-binding</keyword>
<keyword evidence="3" id="KW-0677">Repeat</keyword>
<keyword evidence="5" id="KW-0611">Plant defense</keyword>
<protein>
    <submittedName>
        <fullName evidence="9">Disease resistance protein RGA1</fullName>
    </submittedName>
</protein>
<evidence type="ECO:0000256" key="6">
    <source>
        <dbReference type="ARBA" id="ARBA00022840"/>
    </source>
</evidence>
<dbReference type="GO" id="GO:0006952">
    <property type="term" value="P:defense response"/>
    <property type="evidence" value="ECO:0007669"/>
    <property type="project" value="UniProtKB-KW"/>
</dbReference>
<dbReference type="GO" id="GO:0005524">
    <property type="term" value="F:ATP binding"/>
    <property type="evidence" value="ECO:0007669"/>
    <property type="project" value="UniProtKB-KW"/>
</dbReference>
<dbReference type="SUPFAM" id="SSF52540">
    <property type="entry name" value="P-loop containing nucleoside triphosphate hydrolases"/>
    <property type="match status" value="1"/>
</dbReference>
<sequence length="463" mass="52520">MADGIVSAVVETVLGILSSAALQEIGALWGLKNELESLESILCTVQLVLQDAEIKQRKSQALRSWLRKLKHAAYDAENVLDRVATEGLKRRADAERGMQHKLNSFLSKRNPLLFRLKMVSQVRNIRGKLDALAKERFDFHLGDGAVENRFGESFDSRQTSSLVNELYIYGRNEEKEMIVEKMLDAVRDQDDLSVYAIWGMGTILLVRQRAFTNGDAKENLVPIGKAIVKKCGGVPLAIKALGSLMQFKRLESEWLAIRESEIWQLSDDENGILPALRLSYYNLAPAMRQCFAYCSLFPKDYVMEKKDLVQLWMANGFVPSQGQSDLNLTGHWIFNELVCRSFLQIVRTDYRGEVTCKMHDLMHDLAVFVMGQETYILEHDKVIKVPKTIRHLYLNSRSSSAIKGNKLKSGSLRSLLVPCRVPLDWKEGISSLISKQECLRALHVSLFDHIKNSPKFSLQVRTS</sequence>
<comment type="caution">
    <text evidence="9">The sequence shown here is derived from an EMBL/GenBank/DDBJ whole genome shotgun (WGS) entry which is preliminary data.</text>
</comment>
<dbReference type="InterPro" id="IPR042197">
    <property type="entry name" value="Apaf_helical"/>
</dbReference>
<reference evidence="9" key="2">
    <citation type="journal article" date="2024" name="Plant">
        <title>Genomic evolution and insights into agronomic trait innovations of Sesamum species.</title>
        <authorList>
            <person name="Miao H."/>
            <person name="Wang L."/>
            <person name="Qu L."/>
            <person name="Liu H."/>
            <person name="Sun Y."/>
            <person name="Le M."/>
            <person name="Wang Q."/>
            <person name="Wei S."/>
            <person name="Zheng Y."/>
            <person name="Lin W."/>
            <person name="Duan Y."/>
            <person name="Cao H."/>
            <person name="Xiong S."/>
            <person name="Wang X."/>
            <person name="Wei L."/>
            <person name="Li C."/>
            <person name="Ma Q."/>
            <person name="Ju M."/>
            <person name="Zhao R."/>
            <person name="Li G."/>
            <person name="Mu C."/>
            <person name="Tian Q."/>
            <person name="Mei H."/>
            <person name="Zhang T."/>
            <person name="Gao T."/>
            <person name="Zhang H."/>
        </authorList>
    </citation>
    <scope>NUCLEOTIDE SEQUENCE</scope>
    <source>
        <strain evidence="9">G02</strain>
    </source>
</reference>
<feature type="domain" description="Disease resistance N-terminal" evidence="7">
    <location>
        <begin position="9"/>
        <end position="98"/>
    </location>
</feature>
<name>A0AAW2VPB7_SESRA</name>
<evidence type="ECO:0000259" key="7">
    <source>
        <dbReference type="Pfam" id="PF18052"/>
    </source>
</evidence>
<accession>A0AAW2VPB7</accession>
<evidence type="ECO:0000256" key="2">
    <source>
        <dbReference type="ARBA" id="ARBA00022614"/>
    </source>
</evidence>
<keyword evidence="2" id="KW-0433">Leucine-rich repeat</keyword>
<proteinExistence type="inferred from homology"/>
<organism evidence="9">
    <name type="scientific">Sesamum radiatum</name>
    <name type="common">Black benniseed</name>
    <dbReference type="NCBI Taxonomy" id="300843"/>
    <lineage>
        <taxon>Eukaryota</taxon>
        <taxon>Viridiplantae</taxon>
        <taxon>Streptophyta</taxon>
        <taxon>Embryophyta</taxon>
        <taxon>Tracheophyta</taxon>
        <taxon>Spermatophyta</taxon>
        <taxon>Magnoliopsida</taxon>
        <taxon>eudicotyledons</taxon>
        <taxon>Gunneridae</taxon>
        <taxon>Pentapetalae</taxon>
        <taxon>asterids</taxon>
        <taxon>lamiids</taxon>
        <taxon>Lamiales</taxon>
        <taxon>Pedaliaceae</taxon>
        <taxon>Sesamum</taxon>
    </lineage>
</organism>
<evidence type="ECO:0000256" key="4">
    <source>
        <dbReference type="ARBA" id="ARBA00022741"/>
    </source>
</evidence>
<keyword evidence="4" id="KW-0547">Nucleotide-binding</keyword>
<gene>
    <name evidence="9" type="ORF">Sradi_0761900</name>
</gene>
<dbReference type="Gene3D" id="1.10.10.10">
    <property type="entry name" value="Winged helix-like DNA-binding domain superfamily/Winged helix DNA-binding domain"/>
    <property type="match status" value="1"/>
</dbReference>
<dbReference type="PANTHER" id="PTHR36766:SF47">
    <property type="entry name" value="NB-ARC DOMAIN-CONTAINING PROTEIN"/>
    <property type="match status" value="1"/>
</dbReference>
<evidence type="ECO:0000256" key="1">
    <source>
        <dbReference type="ARBA" id="ARBA00008894"/>
    </source>
</evidence>
<dbReference type="InterPro" id="IPR058922">
    <property type="entry name" value="WHD_DRP"/>
</dbReference>
<dbReference type="GO" id="GO:0043531">
    <property type="term" value="F:ADP binding"/>
    <property type="evidence" value="ECO:0007669"/>
    <property type="project" value="InterPro"/>
</dbReference>
<evidence type="ECO:0000313" key="9">
    <source>
        <dbReference type="EMBL" id="KAL0431359.1"/>
    </source>
</evidence>
<dbReference type="Gene3D" id="1.10.8.430">
    <property type="entry name" value="Helical domain of apoptotic protease-activating factors"/>
    <property type="match status" value="1"/>
</dbReference>
<dbReference type="InterPro" id="IPR038005">
    <property type="entry name" value="RX-like_CC"/>
</dbReference>
<evidence type="ECO:0000259" key="8">
    <source>
        <dbReference type="Pfam" id="PF23559"/>
    </source>
</evidence>
<comment type="similarity">
    <text evidence="1">Belongs to the disease resistance NB-LRR family.</text>
</comment>
<dbReference type="Pfam" id="PF18052">
    <property type="entry name" value="Rx_N"/>
    <property type="match status" value="1"/>
</dbReference>
<dbReference type="InterPro" id="IPR027417">
    <property type="entry name" value="P-loop_NTPase"/>
</dbReference>
<dbReference type="CDD" id="cd14798">
    <property type="entry name" value="RX-CC_like"/>
    <property type="match status" value="1"/>
</dbReference>
<dbReference type="PANTHER" id="PTHR36766">
    <property type="entry name" value="PLANT BROAD-SPECTRUM MILDEW RESISTANCE PROTEIN RPW8"/>
    <property type="match status" value="1"/>
</dbReference>
<dbReference type="InterPro" id="IPR041118">
    <property type="entry name" value="Rx_N"/>
</dbReference>
<dbReference type="InterPro" id="IPR036388">
    <property type="entry name" value="WH-like_DNA-bd_sf"/>
</dbReference>
<feature type="domain" description="Disease resistance protein winged helix" evidence="8">
    <location>
        <begin position="296"/>
        <end position="366"/>
    </location>
</feature>
<dbReference type="FunFam" id="1.10.10.10:FF:000322">
    <property type="entry name" value="Probable disease resistance protein At1g63360"/>
    <property type="match status" value="1"/>
</dbReference>
<dbReference type="EMBL" id="JACGWJ010000003">
    <property type="protein sequence ID" value="KAL0431359.1"/>
    <property type="molecule type" value="Genomic_DNA"/>
</dbReference>
<dbReference type="AlphaFoldDB" id="A0AAW2VPB7"/>
<reference evidence="9" key="1">
    <citation type="submission" date="2020-06" db="EMBL/GenBank/DDBJ databases">
        <authorList>
            <person name="Li T."/>
            <person name="Hu X."/>
            <person name="Zhang T."/>
            <person name="Song X."/>
            <person name="Zhang H."/>
            <person name="Dai N."/>
            <person name="Sheng W."/>
            <person name="Hou X."/>
            <person name="Wei L."/>
        </authorList>
    </citation>
    <scope>NUCLEOTIDE SEQUENCE</scope>
    <source>
        <strain evidence="9">G02</strain>
        <tissue evidence="9">Leaf</tissue>
    </source>
</reference>
<dbReference type="Pfam" id="PF23559">
    <property type="entry name" value="WHD_DRP"/>
    <property type="match status" value="1"/>
</dbReference>